<dbReference type="GO" id="GO:0004803">
    <property type="term" value="F:transposase activity"/>
    <property type="evidence" value="ECO:0007669"/>
    <property type="project" value="InterPro"/>
</dbReference>
<name>A0A0B7MLR1_9FIRM</name>
<dbReference type="GO" id="GO:0006313">
    <property type="term" value="P:DNA transposition"/>
    <property type="evidence" value="ECO:0007669"/>
    <property type="project" value="InterPro"/>
</dbReference>
<dbReference type="Proteomes" id="UP000046155">
    <property type="component" value="Unassembled WGS sequence"/>
</dbReference>
<dbReference type="Gene3D" id="3.30.70.1290">
    <property type="entry name" value="Transposase IS200-like"/>
    <property type="match status" value="1"/>
</dbReference>
<evidence type="ECO:0000313" key="1">
    <source>
        <dbReference type="EMBL" id="CEO88612.1"/>
    </source>
</evidence>
<dbReference type="AlphaFoldDB" id="A0A0B7MLR1"/>
<dbReference type="RefSeq" id="WP_052835397.1">
    <property type="nucleotide sequence ID" value="NZ_CDRZ01000135.1"/>
</dbReference>
<reference evidence="2" key="1">
    <citation type="submission" date="2015-01" db="EMBL/GenBank/DDBJ databases">
        <authorList>
            <person name="Manzoor Shahid"/>
            <person name="Zubair Saima"/>
        </authorList>
    </citation>
    <scope>NUCLEOTIDE SEQUENCE [LARGE SCALE GENOMIC DNA]</scope>
    <source>
        <strain evidence="2">Sp3</strain>
    </source>
</reference>
<protein>
    <submittedName>
        <fullName evidence="1">Transposase</fullName>
    </submittedName>
</protein>
<gene>
    <name evidence="1" type="ORF">SSCH_220018</name>
</gene>
<evidence type="ECO:0000313" key="2">
    <source>
        <dbReference type="Proteomes" id="UP000046155"/>
    </source>
</evidence>
<sequence length="108" mass="12811">MRDIHRNPVKAGIVGEASKYRWSSYSEYIYSKGYFTDIDFVLGILNPNRNEAVRIFKEFMTEENKDECLDDEVKKRKFSDEDAIKLIRRLIKSDNVQILQQMNKKEAK</sequence>
<proteinExistence type="predicted"/>
<dbReference type="InterPro" id="IPR036515">
    <property type="entry name" value="Transposase_17_sf"/>
</dbReference>
<organism evidence="1 2">
    <name type="scientific">Syntrophaceticus schinkii</name>
    <dbReference type="NCBI Taxonomy" id="499207"/>
    <lineage>
        <taxon>Bacteria</taxon>
        <taxon>Bacillati</taxon>
        <taxon>Bacillota</taxon>
        <taxon>Clostridia</taxon>
        <taxon>Thermoanaerobacterales</taxon>
        <taxon>Thermoanaerobacterales Family III. Incertae Sedis</taxon>
        <taxon>Syntrophaceticus</taxon>
    </lineage>
</organism>
<dbReference type="EMBL" id="CDRZ01000135">
    <property type="protein sequence ID" value="CEO88612.1"/>
    <property type="molecule type" value="Genomic_DNA"/>
</dbReference>
<keyword evidence="2" id="KW-1185">Reference proteome</keyword>
<accession>A0A0B7MLR1</accession>
<dbReference type="GO" id="GO:0003677">
    <property type="term" value="F:DNA binding"/>
    <property type="evidence" value="ECO:0007669"/>
    <property type="project" value="InterPro"/>
</dbReference>